<evidence type="ECO:0000256" key="1">
    <source>
        <dbReference type="SAM" id="MobiDB-lite"/>
    </source>
</evidence>
<feature type="compositionally biased region" description="Basic residues" evidence="1">
    <location>
        <begin position="479"/>
        <end position="489"/>
    </location>
</feature>
<dbReference type="InParanoid" id="D7FYA0"/>
<keyword evidence="4" id="KW-1185">Reference proteome</keyword>
<feature type="region of interest" description="Disordered" evidence="1">
    <location>
        <begin position="183"/>
        <end position="209"/>
    </location>
</feature>
<feature type="region of interest" description="Disordered" evidence="1">
    <location>
        <begin position="453"/>
        <end position="489"/>
    </location>
</feature>
<dbReference type="EMBL" id="FN648531">
    <property type="protein sequence ID" value="CBJ26539.1"/>
    <property type="molecule type" value="Genomic_DNA"/>
</dbReference>
<dbReference type="Proteomes" id="UP000002630">
    <property type="component" value="Linkage Group LG25"/>
</dbReference>
<protein>
    <submittedName>
        <fullName evidence="3">Uncharacterized protein</fullName>
    </submittedName>
</protein>
<evidence type="ECO:0000313" key="3">
    <source>
        <dbReference type="EMBL" id="CBJ26539.1"/>
    </source>
</evidence>
<dbReference type="OrthoDB" id="425950at2759"/>
<sequence length="489" mass="52369">MRPSRGAFAVGLASLGFASTHAFTGPALTTARSGCSSSSRWRVVASTAVSDTAVAPAAASAADEQYSPPQLVAALRETSAQSPPLGVEGIFSAMARDDVFVNELWQKKPFFCDASLPSLAGQYTLDDVQQAVDSDFVEAGRGTFSQGSTGWRMAPVSTPRGKSFEDAKLRFDDVKSALKEKSGTGRKRWRVFPPPPPQAKPKADPMARGKGADVLSLDEMIGDGKPGALVDVVLEPGQVLFVPARFSHPKDTATRMSQDDTDPSVHLTVGVYTHIWGLNYATLRSYSLSRSGKQDGVKRPLEKSLGEPEYWRLFTALPLGFLGERVTSGLTRWSQMKKAQVDEMMSTATRLERDLQPGRWDEGVADEEVLGGEKVQEVAQKLMDHHAKMTNIFKEMYGDVRYGLTDVPKDSCFLRSRPYLDLVERTMSQLVEWGSVRPSPAVAVAGAAAGGGQAAAAAATRAPSSGFGGAAAASPKKGGGAKKKKPKKK</sequence>
<organism evidence="3 4">
    <name type="scientific">Ectocarpus siliculosus</name>
    <name type="common">Brown alga</name>
    <name type="synonym">Conferva siliculosa</name>
    <dbReference type="NCBI Taxonomy" id="2880"/>
    <lineage>
        <taxon>Eukaryota</taxon>
        <taxon>Sar</taxon>
        <taxon>Stramenopiles</taxon>
        <taxon>Ochrophyta</taxon>
        <taxon>PX clade</taxon>
        <taxon>Phaeophyceae</taxon>
        <taxon>Ectocarpales</taxon>
        <taxon>Ectocarpaceae</taxon>
        <taxon>Ectocarpus</taxon>
    </lineage>
</organism>
<feature type="chain" id="PRO_5003096040" evidence="2">
    <location>
        <begin position="23"/>
        <end position="489"/>
    </location>
</feature>
<dbReference type="AlphaFoldDB" id="D7FYA0"/>
<proteinExistence type="predicted"/>
<keyword evidence="2" id="KW-0732">Signal</keyword>
<name>D7FYA0_ECTSI</name>
<accession>D7FYA0</accession>
<dbReference type="Gene3D" id="2.60.120.650">
    <property type="entry name" value="Cupin"/>
    <property type="match status" value="1"/>
</dbReference>
<evidence type="ECO:0000313" key="4">
    <source>
        <dbReference type="Proteomes" id="UP000002630"/>
    </source>
</evidence>
<reference evidence="3 4" key="1">
    <citation type="journal article" date="2010" name="Nature">
        <title>The Ectocarpus genome and the independent evolution of multicellularity in brown algae.</title>
        <authorList>
            <person name="Cock J.M."/>
            <person name="Sterck L."/>
            <person name="Rouze P."/>
            <person name="Scornet D."/>
            <person name="Allen A.E."/>
            <person name="Amoutzias G."/>
            <person name="Anthouard V."/>
            <person name="Artiguenave F."/>
            <person name="Aury J.M."/>
            <person name="Badger J.H."/>
            <person name="Beszteri B."/>
            <person name="Billiau K."/>
            <person name="Bonnet E."/>
            <person name="Bothwell J.H."/>
            <person name="Bowler C."/>
            <person name="Boyen C."/>
            <person name="Brownlee C."/>
            <person name="Carrano C.J."/>
            <person name="Charrier B."/>
            <person name="Cho G.Y."/>
            <person name="Coelho S.M."/>
            <person name="Collen J."/>
            <person name="Corre E."/>
            <person name="Da Silva C."/>
            <person name="Delage L."/>
            <person name="Delaroque N."/>
            <person name="Dittami S.M."/>
            <person name="Doulbeau S."/>
            <person name="Elias M."/>
            <person name="Farnham G."/>
            <person name="Gachon C.M."/>
            <person name="Gschloessl B."/>
            <person name="Heesch S."/>
            <person name="Jabbari K."/>
            <person name="Jubin C."/>
            <person name="Kawai H."/>
            <person name="Kimura K."/>
            <person name="Kloareg B."/>
            <person name="Kupper F.C."/>
            <person name="Lang D."/>
            <person name="Le Bail A."/>
            <person name="Leblanc C."/>
            <person name="Lerouge P."/>
            <person name="Lohr M."/>
            <person name="Lopez P.J."/>
            <person name="Martens C."/>
            <person name="Maumus F."/>
            <person name="Michel G."/>
            <person name="Miranda-Saavedra D."/>
            <person name="Morales J."/>
            <person name="Moreau H."/>
            <person name="Motomura T."/>
            <person name="Nagasato C."/>
            <person name="Napoli C.A."/>
            <person name="Nelson D.R."/>
            <person name="Nyvall-Collen P."/>
            <person name="Peters A.F."/>
            <person name="Pommier C."/>
            <person name="Potin P."/>
            <person name="Poulain J."/>
            <person name="Quesneville H."/>
            <person name="Read B."/>
            <person name="Rensing S.A."/>
            <person name="Ritter A."/>
            <person name="Rousvoal S."/>
            <person name="Samanta M."/>
            <person name="Samson G."/>
            <person name="Schroeder D.C."/>
            <person name="Segurens B."/>
            <person name="Strittmatter M."/>
            <person name="Tonon T."/>
            <person name="Tregear J.W."/>
            <person name="Valentin K."/>
            <person name="von Dassow P."/>
            <person name="Yamagishi T."/>
            <person name="Van de Peer Y."/>
            <person name="Wincker P."/>
        </authorList>
    </citation>
    <scope>NUCLEOTIDE SEQUENCE [LARGE SCALE GENOMIC DNA]</scope>
    <source>
        <strain evidence="4">Ec32 / CCAP1310/4</strain>
    </source>
</reference>
<dbReference type="eggNOG" id="ENOG502S42U">
    <property type="taxonomic scope" value="Eukaryota"/>
</dbReference>
<evidence type="ECO:0000256" key="2">
    <source>
        <dbReference type="SAM" id="SignalP"/>
    </source>
</evidence>
<dbReference type="OMA" id="NECAARM"/>
<feature type="signal peptide" evidence="2">
    <location>
        <begin position="1"/>
        <end position="22"/>
    </location>
</feature>
<dbReference type="EMBL" id="FN649750">
    <property type="protein sequence ID" value="CBJ26539.1"/>
    <property type="molecule type" value="Genomic_DNA"/>
</dbReference>
<feature type="compositionally biased region" description="Low complexity" evidence="1">
    <location>
        <begin position="454"/>
        <end position="476"/>
    </location>
</feature>
<dbReference type="SUPFAM" id="SSF51197">
    <property type="entry name" value="Clavaminate synthase-like"/>
    <property type="match status" value="1"/>
</dbReference>
<gene>
    <name evidence="3" type="ORF">Esi_0034_0124</name>
</gene>